<organism evidence="1 2">
    <name type="scientific">Rotaria socialis</name>
    <dbReference type="NCBI Taxonomy" id="392032"/>
    <lineage>
        <taxon>Eukaryota</taxon>
        <taxon>Metazoa</taxon>
        <taxon>Spiralia</taxon>
        <taxon>Gnathifera</taxon>
        <taxon>Rotifera</taxon>
        <taxon>Eurotatoria</taxon>
        <taxon>Bdelloidea</taxon>
        <taxon>Philodinida</taxon>
        <taxon>Philodinidae</taxon>
        <taxon>Rotaria</taxon>
    </lineage>
</organism>
<dbReference type="AlphaFoldDB" id="A0A822GDL8"/>
<proteinExistence type="predicted"/>
<accession>A0A822GDL8</accession>
<protein>
    <submittedName>
        <fullName evidence="1">Uncharacterized protein</fullName>
    </submittedName>
</protein>
<name>A0A822GDL8_9BILA</name>
<evidence type="ECO:0000313" key="1">
    <source>
        <dbReference type="EMBL" id="CAF5147259.1"/>
    </source>
</evidence>
<gene>
    <name evidence="1" type="ORF">QYT958_LOCUS48241</name>
</gene>
<feature type="non-terminal residue" evidence="1">
    <location>
        <position position="44"/>
    </location>
</feature>
<dbReference type="EMBL" id="CAJOBR010096105">
    <property type="protein sequence ID" value="CAF5147259.1"/>
    <property type="molecule type" value="Genomic_DNA"/>
</dbReference>
<comment type="caution">
    <text evidence="1">The sequence shown here is derived from an EMBL/GenBank/DDBJ whole genome shotgun (WGS) entry which is preliminary data.</text>
</comment>
<dbReference type="Proteomes" id="UP000663848">
    <property type="component" value="Unassembled WGS sequence"/>
</dbReference>
<sequence>MNVSKKKFFNLERSSKRSRILDFFRGRGRPAIPADKNSNDNQQF</sequence>
<evidence type="ECO:0000313" key="2">
    <source>
        <dbReference type="Proteomes" id="UP000663848"/>
    </source>
</evidence>
<reference evidence="1" key="1">
    <citation type="submission" date="2021-02" db="EMBL/GenBank/DDBJ databases">
        <authorList>
            <person name="Nowell W R."/>
        </authorList>
    </citation>
    <scope>NUCLEOTIDE SEQUENCE</scope>
</reference>